<dbReference type="CDD" id="cd24007">
    <property type="entry name" value="ASKHA_NBD_eukNAGK-like"/>
    <property type="match status" value="1"/>
</dbReference>
<comment type="caution">
    <text evidence="2">The sequence shown here is derived from an EMBL/GenBank/DDBJ whole genome shotgun (WGS) entry which is preliminary data.</text>
</comment>
<dbReference type="InterPro" id="IPR002731">
    <property type="entry name" value="ATPase_BadF"/>
</dbReference>
<dbReference type="InterPro" id="IPR043129">
    <property type="entry name" value="ATPase_NBD"/>
</dbReference>
<dbReference type="PANTHER" id="PTHR43190:SF3">
    <property type="entry name" value="N-ACETYL-D-GLUCOSAMINE KINASE"/>
    <property type="match status" value="1"/>
</dbReference>
<dbReference type="Gene3D" id="3.30.420.40">
    <property type="match status" value="2"/>
</dbReference>
<gene>
    <name evidence="2" type="ORF">JQM67_06305</name>
</gene>
<keyword evidence="3" id="KW-1185">Reference proteome</keyword>
<name>A0ABS9CNL1_9FIRM</name>
<dbReference type="PANTHER" id="PTHR43190">
    <property type="entry name" value="N-ACETYL-D-GLUCOSAMINE KINASE"/>
    <property type="match status" value="1"/>
</dbReference>
<dbReference type="Proteomes" id="UP001299220">
    <property type="component" value="Unassembled WGS sequence"/>
</dbReference>
<dbReference type="Pfam" id="PF01869">
    <property type="entry name" value="BcrAD_BadFG"/>
    <property type="match status" value="1"/>
</dbReference>
<dbReference type="EMBL" id="JAFBIT010000001">
    <property type="protein sequence ID" value="MCF2652208.1"/>
    <property type="molecule type" value="Genomic_DNA"/>
</dbReference>
<dbReference type="RefSeq" id="WP_235323225.1">
    <property type="nucleotide sequence ID" value="NZ_JAFBIT010000001.1"/>
</dbReference>
<reference evidence="2 3" key="1">
    <citation type="submission" date="2020-12" db="EMBL/GenBank/DDBJ databases">
        <title>Whole genome sequences of gut porcine anaerobes.</title>
        <authorList>
            <person name="Kubasova T."/>
            <person name="Jahodarova E."/>
            <person name="Rychlik I."/>
        </authorList>
    </citation>
    <scope>NUCLEOTIDE SEQUENCE [LARGE SCALE GENOMIC DNA]</scope>
    <source>
        <strain evidence="2 3">An867</strain>
    </source>
</reference>
<dbReference type="InterPro" id="IPR052519">
    <property type="entry name" value="Euk-type_GlcNAc_Kinase"/>
</dbReference>
<evidence type="ECO:0000259" key="1">
    <source>
        <dbReference type="Pfam" id="PF01869"/>
    </source>
</evidence>
<accession>A0ABS9CNL1</accession>
<sequence>MFYLGIDSGGTKAAFLLGDENGRIYARYRGEGCTVLSGHKTGIKQMVAEGVAAVCKAAGITPDDIDCLGLGISCYGEGENSEVEPFEACAEVLSPDRVICQCDTYVGWAGSLHFQPGVNVIAGTGAVAYGVNAAGETARSSGWGAWSAGCDEGSCTWHGQRLVQEWTKQADGRRPRTAMYTMFREHFHVTCDDEHFITTLNETVLPGRGLPELQRLLAKMYDAGDPIAAQIYEEGAEELWCSIQAVAQKLGFTGTDYPVSYTGGLFKSGECALAPLRRRIERAGAHLVDPELPPDVGALMMAIHHKHPERDLRDFRITE</sequence>
<evidence type="ECO:0000313" key="2">
    <source>
        <dbReference type="EMBL" id="MCF2652208.1"/>
    </source>
</evidence>
<organism evidence="2 3">
    <name type="scientific">Anaeromassilibacillus senegalensis</name>
    <dbReference type="NCBI Taxonomy" id="1673717"/>
    <lineage>
        <taxon>Bacteria</taxon>
        <taxon>Bacillati</taxon>
        <taxon>Bacillota</taxon>
        <taxon>Clostridia</taxon>
        <taxon>Eubacteriales</taxon>
        <taxon>Acutalibacteraceae</taxon>
        <taxon>Anaeromassilibacillus</taxon>
    </lineage>
</organism>
<dbReference type="SUPFAM" id="SSF53067">
    <property type="entry name" value="Actin-like ATPase domain"/>
    <property type="match status" value="2"/>
</dbReference>
<proteinExistence type="predicted"/>
<evidence type="ECO:0000313" key="3">
    <source>
        <dbReference type="Proteomes" id="UP001299220"/>
    </source>
</evidence>
<protein>
    <recommendedName>
        <fullName evidence="1">ATPase BadF/BadG/BcrA/BcrD type domain-containing protein</fullName>
    </recommendedName>
</protein>
<feature type="domain" description="ATPase BadF/BadG/BcrA/BcrD type" evidence="1">
    <location>
        <begin position="4"/>
        <end position="302"/>
    </location>
</feature>